<dbReference type="RefSeq" id="WP_132923115.1">
    <property type="nucleotide sequence ID" value="NZ_SJOI01000001.1"/>
</dbReference>
<sequence length="434" mass="47395">MFENTDIKLQDGFDMAWPRLHRVKQKFDPRRVENIPAKVAAEFAKPAVSAKIRPGMRVALTAGSRGIANLREIITAVVHEVKQRGGSPFVVPAMGSHGGATAEGQRQVIAGFGITEGNVGCPVVSSMDTVELGQLENGLRIWFDKNAYESDAVIAIGRVKPHTDFKGPVESGIQKMMVIGLGKHIGASSIHRHEIPSFGQLMPIAAKLVMEKAPIAIGIGLVENAYDQTCDIVALPVEDIAAEEPAILARAKTRLPKLLLKSIDVLVVERFGKEVSGAGMDPNVTGRNSTNVKEGFVAPPIQKIWVRDLTDESHGNAACINNADIITSNFFNKIDFSAFYTNVITSSNLNAGKLPLILPNDRIALAVAIKTCNRIEFDRAKVVWIKDTLHLEYIYVSASCLDELKKRDDVEITGETVELSFNDRNEVNTRFDFG</sequence>
<dbReference type="OrthoDB" id="9788398at2"/>
<gene>
    <name evidence="2" type="ORF">EZJ58_2438</name>
</gene>
<evidence type="ECO:0000313" key="3">
    <source>
        <dbReference type="Proteomes" id="UP000294555"/>
    </source>
</evidence>
<protein>
    <submittedName>
        <fullName evidence="2">Uncharacterized protein (DUF362 family)</fullName>
    </submittedName>
</protein>
<proteinExistence type="predicted"/>
<dbReference type="Gene3D" id="3.40.50.11440">
    <property type="match status" value="1"/>
</dbReference>
<organism evidence="2 3">
    <name type="scientific">Sodalis ligni</name>
    <dbReference type="NCBI Taxonomy" id="2697027"/>
    <lineage>
        <taxon>Bacteria</taxon>
        <taxon>Pseudomonadati</taxon>
        <taxon>Pseudomonadota</taxon>
        <taxon>Gammaproteobacteria</taxon>
        <taxon>Enterobacterales</taxon>
        <taxon>Bruguierivoracaceae</taxon>
        <taxon>Sodalis</taxon>
    </lineage>
</organism>
<reference evidence="2 3" key="1">
    <citation type="submission" date="2019-02" db="EMBL/GenBank/DDBJ databases">
        <title>Investigation of anaerobic lignin degradation for improved lignocellulosic biofuels.</title>
        <authorList>
            <person name="Deangelis K."/>
        </authorList>
    </citation>
    <scope>NUCLEOTIDE SEQUENCE [LARGE SCALE GENOMIC DNA]</scope>
    <source>
        <strain evidence="2 3">159R</strain>
    </source>
</reference>
<accession>A0A4R1NA96</accession>
<name>A0A4R1NA96_9GAMM</name>
<dbReference type="EMBL" id="SJOI01000001">
    <property type="protein sequence ID" value="TCL04325.1"/>
    <property type="molecule type" value="Genomic_DNA"/>
</dbReference>
<dbReference type="InterPro" id="IPR018657">
    <property type="entry name" value="LarA-like_N"/>
</dbReference>
<dbReference type="GO" id="GO:0050043">
    <property type="term" value="F:lactate racemase activity"/>
    <property type="evidence" value="ECO:0007669"/>
    <property type="project" value="InterPro"/>
</dbReference>
<evidence type="ECO:0000259" key="1">
    <source>
        <dbReference type="Pfam" id="PF09861"/>
    </source>
</evidence>
<evidence type="ECO:0000313" key="2">
    <source>
        <dbReference type="EMBL" id="TCL04325.1"/>
    </source>
</evidence>
<keyword evidence="3" id="KW-1185">Reference proteome</keyword>
<dbReference type="Pfam" id="PF09861">
    <property type="entry name" value="Lar_N"/>
    <property type="match status" value="1"/>
</dbReference>
<dbReference type="AlphaFoldDB" id="A0A4R1NA96"/>
<comment type="caution">
    <text evidence="2">The sequence shown here is derived from an EMBL/GenBank/DDBJ whole genome shotgun (WGS) entry which is preliminary data.</text>
</comment>
<feature type="domain" description="LarA-like N-terminal" evidence="1">
    <location>
        <begin position="32"/>
        <end position="184"/>
    </location>
</feature>
<dbReference type="Proteomes" id="UP000294555">
    <property type="component" value="Unassembled WGS sequence"/>
</dbReference>